<proteinExistence type="predicted"/>
<reference evidence="1" key="1">
    <citation type="submission" date="2022-04" db="EMBL/GenBank/DDBJ databases">
        <title>Chromosome-scale genome assembly of Holotrichia oblita Faldermann.</title>
        <authorList>
            <person name="Rongchong L."/>
        </authorList>
    </citation>
    <scope>NUCLEOTIDE SEQUENCE</scope>
    <source>
        <strain evidence="1">81SQS9</strain>
    </source>
</reference>
<protein>
    <submittedName>
        <fullName evidence="1">Solute carrier family 22 member</fullName>
    </submittedName>
</protein>
<accession>A0ACB9TJK9</accession>
<comment type="caution">
    <text evidence="1">The sequence shown here is derived from an EMBL/GenBank/DDBJ whole genome shotgun (WGS) entry which is preliminary data.</text>
</comment>
<keyword evidence="2" id="KW-1185">Reference proteome</keyword>
<gene>
    <name evidence="1" type="ORF">MML48_2g00006800</name>
</gene>
<evidence type="ECO:0000313" key="2">
    <source>
        <dbReference type="Proteomes" id="UP001056778"/>
    </source>
</evidence>
<organism evidence="1 2">
    <name type="scientific">Holotrichia oblita</name>
    <name type="common">Chafer beetle</name>
    <dbReference type="NCBI Taxonomy" id="644536"/>
    <lineage>
        <taxon>Eukaryota</taxon>
        <taxon>Metazoa</taxon>
        <taxon>Ecdysozoa</taxon>
        <taxon>Arthropoda</taxon>
        <taxon>Hexapoda</taxon>
        <taxon>Insecta</taxon>
        <taxon>Pterygota</taxon>
        <taxon>Neoptera</taxon>
        <taxon>Endopterygota</taxon>
        <taxon>Coleoptera</taxon>
        <taxon>Polyphaga</taxon>
        <taxon>Scarabaeiformia</taxon>
        <taxon>Scarabaeidae</taxon>
        <taxon>Melolonthinae</taxon>
        <taxon>Holotrichia</taxon>
    </lineage>
</organism>
<dbReference type="EMBL" id="CM043016">
    <property type="protein sequence ID" value="KAI4466995.1"/>
    <property type="molecule type" value="Genomic_DNA"/>
</dbReference>
<dbReference type="Proteomes" id="UP001056778">
    <property type="component" value="Chromosome 2"/>
</dbReference>
<sequence length="117" mass="13752">MVFAPEHDAFILKAHYRSGTRDDEGNWNYSLPSCIEQFAEAFPDFDIDYDALKYYRHLIVHRFEERHCICKKKSTGRPTKLSEDVLDNIRERMERSPQKSVPKLANQTGIIYMILAI</sequence>
<name>A0ACB9TJK9_HOLOL</name>
<evidence type="ECO:0000313" key="1">
    <source>
        <dbReference type="EMBL" id="KAI4466995.1"/>
    </source>
</evidence>